<evidence type="ECO:0000313" key="2">
    <source>
        <dbReference type="Proteomes" id="UP000001194"/>
    </source>
</evidence>
<proteinExistence type="predicted"/>
<dbReference type="Proteomes" id="UP000001194">
    <property type="component" value="Unassembled WGS sequence"/>
</dbReference>
<name>B0DVS1_LACBS</name>
<evidence type="ECO:0000313" key="1">
    <source>
        <dbReference type="EMBL" id="EDR01305.1"/>
    </source>
</evidence>
<accession>B0DVS1</accession>
<dbReference type="EMBL" id="DS547140">
    <property type="protein sequence ID" value="EDR01305.1"/>
    <property type="molecule type" value="Genomic_DNA"/>
</dbReference>
<dbReference type="HOGENOM" id="CLU_1142756_0_0_1"/>
<sequence length="243" mass="28015">MSFFMIAMEYVVDKENTFTYPVLLTAHVMPLLKGRFKDDATSSFELIHGIKDNIQISIDKDRLQLKYPRRMRQLRKLQKTRFSCFISLRSVSRSTLLCQEVRHTIANQPNGPAIETLLRNIEDFVRLHTPVFRQILATAISHSPSFDFREKFALVLLGKSDLAKSDRGNPARAFFVESADFVDMPIPGDHESYGRQLTAMRPAAERFEEKERGAEGYLGLLMCLWCKVSSFQIKLKRINGFFL</sequence>
<organism evidence="2">
    <name type="scientific">Laccaria bicolor (strain S238N-H82 / ATCC MYA-4686)</name>
    <name type="common">Bicoloured deceiver</name>
    <name type="synonym">Laccaria laccata var. bicolor</name>
    <dbReference type="NCBI Taxonomy" id="486041"/>
    <lineage>
        <taxon>Eukaryota</taxon>
        <taxon>Fungi</taxon>
        <taxon>Dikarya</taxon>
        <taxon>Basidiomycota</taxon>
        <taxon>Agaricomycotina</taxon>
        <taxon>Agaricomycetes</taxon>
        <taxon>Agaricomycetidae</taxon>
        <taxon>Agaricales</taxon>
        <taxon>Agaricineae</taxon>
        <taxon>Hydnangiaceae</taxon>
        <taxon>Laccaria</taxon>
    </lineage>
</organism>
<dbReference type="KEGG" id="lbc:LACBIDRAFT_333395"/>
<reference evidence="1 2" key="1">
    <citation type="journal article" date="2008" name="Nature">
        <title>The genome of Laccaria bicolor provides insights into mycorrhizal symbiosis.</title>
        <authorList>
            <person name="Martin F."/>
            <person name="Aerts A."/>
            <person name="Ahren D."/>
            <person name="Brun A."/>
            <person name="Danchin E.G.J."/>
            <person name="Duchaussoy F."/>
            <person name="Gibon J."/>
            <person name="Kohler A."/>
            <person name="Lindquist E."/>
            <person name="Pereda V."/>
            <person name="Salamov A."/>
            <person name="Shapiro H.J."/>
            <person name="Wuyts J."/>
            <person name="Blaudez D."/>
            <person name="Buee M."/>
            <person name="Brokstein P."/>
            <person name="Canbaeck B."/>
            <person name="Cohen D."/>
            <person name="Courty P.E."/>
            <person name="Coutinho P.M."/>
            <person name="Delaruelle C."/>
            <person name="Detter J.C."/>
            <person name="Deveau A."/>
            <person name="DiFazio S."/>
            <person name="Duplessis S."/>
            <person name="Fraissinet-Tachet L."/>
            <person name="Lucic E."/>
            <person name="Frey-Klett P."/>
            <person name="Fourrey C."/>
            <person name="Feussner I."/>
            <person name="Gay G."/>
            <person name="Grimwood J."/>
            <person name="Hoegger P.J."/>
            <person name="Jain P."/>
            <person name="Kilaru S."/>
            <person name="Labbe J."/>
            <person name="Lin Y.C."/>
            <person name="Legue V."/>
            <person name="Le Tacon F."/>
            <person name="Marmeisse R."/>
            <person name="Melayah D."/>
            <person name="Montanini B."/>
            <person name="Muratet M."/>
            <person name="Nehls U."/>
            <person name="Niculita-Hirzel H."/>
            <person name="Oudot-Le Secq M.P."/>
            <person name="Peter M."/>
            <person name="Quesneville H."/>
            <person name="Rajashekar B."/>
            <person name="Reich M."/>
            <person name="Rouhier N."/>
            <person name="Schmutz J."/>
            <person name="Yin T."/>
            <person name="Chalot M."/>
            <person name="Henrissat B."/>
            <person name="Kuees U."/>
            <person name="Lucas S."/>
            <person name="Van de Peer Y."/>
            <person name="Podila G.K."/>
            <person name="Polle A."/>
            <person name="Pukkila P.J."/>
            <person name="Richardson P.M."/>
            <person name="Rouze P."/>
            <person name="Sanders I.R."/>
            <person name="Stajich J.E."/>
            <person name="Tunlid A."/>
            <person name="Tuskan G."/>
            <person name="Grigoriev I.V."/>
        </authorList>
    </citation>
    <scope>NUCLEOTIDE SEQUENCE [LARGE SCALE GENOMIC DNA]</scope>
    <source>
        <strain evidence="2">S238N-H82 / ATCC MYA-4686</strain>
    </source>
</reference>
<dbReference type="InParanoid" id="B0DVS1"/>
<dbReference type="RefSeq" id="XP_001888012.1">
    <property type="nucleotide sequence ID" value="XM_001887977.1"/>
</dbReference>
<protein>
    <submittedName>
        <fullName evidence="1">Predicted protein</fullName>
    </submittedName>
</protein>
<dbReference type="GeneID" id="6083687"/>
<dbReference type="AlphaFoldDB" id="B0DVS1"/>
<keyword evidence="2" id="KW-1185">Reference proteome</keyword>
<gene>
    <name evidence="1" type="ORF">LACBIDRAFT_333395</name>
</gene>